<organism evidence="1 2">
    <name type="scientific">[Clostridium] cellulosi</name>
    <dbReference type="NCBI Taxonomy" id="29343"/>
    <lineage>
        <taxon>Bacteria</taxon>
        <taxon>Bacillati</taxon>
        <taxon>Bacillota</taxon>
        <taxon>Clostridia</taxon>
        <taxon>Eubacteriales</taxon>
        <taxon>Oscillospiraceae</taxon>
        <taxon>Oscillospiraceae incertae sedis</taxon>
    </lineage>
</organism>
<dbReference type="STRING" id="29343.CCDG5_0165"/>
<evidence type="ECO:0000313" key="1">
    <source>
        <dbReference type="EMBL" id="CDZ23308.1"/>
    </source>
</evidence>
<sequence length="171" mass="18656">MKKTAVIISASAALVVVVLAALFLKLKINTFADYNNDAVLGSPNPPKSTYTAKIFVTGPEDSDSLLYIHDIKLKGIENIAHFNADENITGKLKCTYSSIQGACKLILVSEKGEVVTLFDSEKQKSGTTVEVPFFKGENTIRLVGKPVHLKEFTAKWVDIDHSKLSLVTVMV</sequence>
<accession>A0A078KLI7</accession>
<dbReference type="OrthoDB" id="2046657at2"/>
<protein>
    <submittedName>
        <fullName evidence="1">Uncharacterized protein</fullName>
    </submittedName>
</protein>
<gene>
    <name evidence="1" type="ORF">CCDG5_0165</name>
</gene>
<dbReference type="HOGENOM" id="CLU_1560270_0_0_9"/>
<dbReference type="EMBL" id="LM995447">
    <property type="protein sequence ID" value="CDZ23308.1"/>
    <property type="molecule type" value="Genomic_DNA"/>
</dbReference>
<dbReference type="AlphaFoldDB" id="A0A078KLI7"/>
<name>A0A078KLI7_9FIRM</name>
<dbReference type="Proteomes" id="UP000032431">
    <property type="component" value="Chromosome I"/>
</dbReference>
<dbReference type="KEGG" id="ccel:CCDG5_0165"/>
<proteinExistence type="predicted"/>
<reference evidence="2" key="1">
    <citation type="submission" date="2014-07" db="EMBL/GenBank/DDBJ databases">
        <authorList>
            <person name="Wibberg D."/>
        </authorList>
    </citation>
    <scope>NUCLEOTIDE SEQUENCE [LARGE SCALE GENOMIC DNA]</scope>
    <source>
        <strain evidence="2">DG5</strain>
    </source>
</reference>
<keyword evidence="2" id="KW-1185">Reference proteome</keyword>
<dbReference type="PATRIC" id="fig|29343.3.peg.167"/>
<evidence type="ECO:0000313" key="2">
    <source>
        <dbReference type="Proteomes" id="UP000032431"/>
    </source>
</evidence>